<name>A0A6P8I8W7_ACTTE</name>
<dbReference type="CDD" id="cd19049">
    <property type="entry name" value="LGIC_TM_anion"/>
    <property type="match status" value="1"/>
</dbReference>
<evidence type="ECO:0000256" key="10">
    <source>
        <dbReference type="ARBA" id="ARBA00023303"/>
    </source>
</evidence>
<reference evidence="16" key="1">
    <citation type="submission" date="2025-08" db="UniProtKB">
        <authorList>
            <consortium name="RefSeq"/>
        </authorList>
    </citation>
    <scope>IDENTIFICATION</scope>
    <source>
        <tissue evidence="16">Tentacle</tissue>
    </source>
</reference>
<dbReference type="Gene3D" id="2.70.170.10">
    <property type="entry name" value="Neurotransmitter-gated ion-channel ligand-binding domain"/>
    <property type="match status" value="1"/>
</dbReference>
<evidence type="ECO:0000256" key="5">
    <source>
        <dbReference type="ARBA" id="ARBA00022692"/>
    </source>
</evidence>
<evidence type="ECO:0000256" key="3">
    <source>
        <dbReference type="ARBA" id="ARBA00022448"/>
    </source>
</evidence>
<dbReference type="Pfam" id="PF02931">
    <property type="entry name" value="Neur_chan_LBD"/>
    <property type="match status" value="1"/>
</dbReference>
<keyword evidence="4" id="KW-1003">Cell membrane</keyword>
<dbReference type="GO" id="GO:0005886">
    <property type="term" value="C:plasma membrane"/>
    <property type="evidence" value="ECO:0007669"/>
    <property type="project" value="UniProtKB-SubCell"/>
</dbReference>
<dbReference type="GO" id="GO:0005230">
    <property type="term" value="F:extracellular ligand-gated monoatomic ion channel activity"/>
    <property type="evidence" value="ECO:0007669"/>
    <property type="project" value="InterPro"/>
</dbReference>
<dbReference type="Proteomes" id="UP000515163">
    <property type="component" value="Unplaced"/>
</dbReference>
<dbReference type="InterPro" id="IPR006028">
    <property type="entry name" value="GABAA/Glycine_rcpt"/>
</dbReference>
<evidence type="ECO:0000256" key="1">
    <source>
        <dbReference type="ARBA" id="ARBA00004141"/>
    </source>
</evidence>
<dbReference type="Pfam" id="PF02932">
    <property type="entry name" value="Neur_chan_memb"/>
    <property type="match status" value="1"/>
</dbReference>
<organism evidence="15 16">
    <name type="scientific">Actinia tenebrosa</name>
    <name type="common">Australian red waratah sea anemone</name>
    <dbReference type="NCBI Taxonomy" id="6105"/>
    <lineage>
        <taxon>Eukaryota</taxon>
        <taxon>Metazoa</taxon>
        <taxon>Cnidaria</taxon>
        <taxon>Anthozoa</taxon>
        <taxon>Hexacorallia</taxon>
        <taxon>Actiniaria</taxon>
        <taxon>Actiniidae</taxon>
        <taxon>Actinia</taxon>
    </lineage>
</organism>
<evidence type="ECO:0000256" key="9">
    <source>
        <dbReference type="ARBA" id="ARBA00023136"/>
    </source>
</evidence>
<keyword evidence="8" id="KW-0406">Ion transport</keyword>
<dbReference type="SUPFAM" id="SSF90112">
    <property type="entry name" value="Neurotransmitter-gated ion-channel transmembrane pore"/>
    <property type="match status" value="1"/>
</dbReference>
<evidence type="ECO:0000256" key="12">
    <source>
        <dbReference type="SAM" id="SignalP"/>
    </source>
</evidence>
<evidence type="ECO:0000259" key="13">
    <source>
        <dbReference type="Pfam" id="PF02931"/>
    </source>
</evidence>
<dbReference type="InterPro" id="IPR036719">
    <property type="entry name" value="Neuro-gated_channel_TM_sf"/>
</dbReference>
<dbReference type="PRINTS" id="PR00252">
    <property type="entry name" value="NRIONCHANNEL"/>
</dbReference>
<keyword evidence="7 11" id="KW-1133">Transmembrane helix</keyword>
<dbReference type="InterPro" id="IPR036734">
    <property type="entry name" value="Neur_chan_lig-bd_sf"/>
</dbReference>
<dbReference type="Gene3D" id="1.20.58.390">
    <property type="entry name" value="Neurotransmitter-gated ion-channel transmembrane domain"/>
    <property type="match status" value="1"/>
</dbReference>
<sequence length="423" mass="49006">MYKMMGIKSALLNSFLMNLGIFQLTLCSSVNNGTRDARVRVEETVNVTPILNRILKDYDKYERPFIGGKPVQIGVRFLIISVNHVSEEDMEFQMSVDIVQRWIDPRLAINKTANSAMFLSGEIIDKIWLPDTFIQNARKIEVDAKTNTVMLYANGTVDYAYRAFVTVMSTMHFYDYPMDHQTLHIQLFSYRYTTDKIKYTNINGSVNYADVVGFIVHRYEMKEGSEVYYSGEYSYLLLSITIARRLGYFIMQFYFPCILCAVVSWLPFWMDRYEIGDRVSLGITTLLTEVFLSQYINSAMPHVSYIKAADEFILTTFIFIFLALMEHVIVYAVREDTKEKEQGEMPSFKQAFTNNLCQEVTNENPIQVTTEDNNEGTNKIDMMHKEVEAKPDRSLLVDKISRVLFPLSYLTLVAIYFIVHTCK</sequence>
<keyword evidence="3" id="KW-0813">Transport</keyword>
<dbReference type="SUPFAM" id="SSF63712">
    <property type="entry name" value="Nicotinic receptor ligand binding domain-like"/>
    <property type="match status" value="1"/>
</dbReference>
<feature type="domain" description="Neurotransmitter-gated ion-channel transmembrane" evidence="14">
    <location>
        <begin position="254"/>
        <end position="381"/>
    </location>
</feature>
<dbReference type="InterPro" id="IPR006201">
    <property type="entry name" value="Neur_channel"/>
</dbReference>
<comment type="subcellular location">
    <subcellularLocation>
        <location evidence="2">Cell membrane</location>
    </subcellularLocation>
    <subcellularLocation>
        <location evidence="1">Membrane</location>
        <topology evidence="1">Multi-pass membrane protein</topology>
    </subcellularLocation>
</comment>
<dbReference type="RefSeq" id="XP_031561095.1">
    <property type="nucleotide sequence ID" value="XM_031705235.1"/>
</dbReference>
<dbReference type="OrthoDB" id="5951201at2759"/>
<protein>
    <submittedName>
        <fullName evidence="16">Gamma-aminobutyric acid receptor subunit rho-2-like isoform X1</fullName>
    </submittedName>
</protein>
<dbReference type="InterPro" id="IPR006202">
    <property type="entry name" value="Neur_chan_lig-bd"/>
</dbReference>
<evidence type="ECO:0000256" key="11">
    <source>
        <dbReference type="SAM" id="Phobius"/>
    </source>
</evidence>
<dbReference type="PANTHER" id="PTHR18945">
    <property type="entry name" value="NEUROTRANSMITTER GATED ION CHANNEL"/>
    <property type="match status" value="1"/>
</dbReference>
<dbReference type="PRINTS" id="PR00253">
    <property type="entry name" value="GABAARECEPTR"/>
</dbReference>
<evidence type="ECO:0000259" key="14">
    <source>
        <dbReference type="Pfam" id="PF02932"/>
    </source>
</evidence>
<accession>A0A6P8I8W7</accession>
<dbReference type="AlphaFoldDB" id="A0A6P8I8W7"/>
<dbReference type="GeneID" id="116297085"/>
<keyword evidence="10" id="KW-0407">Ion channel</keyword>
<evidence type="ECO:0000313" key="15">
    <source>
        <dbReference type="Proteomes" id="UP000515163"/>
    </source>
</evidence>
<feature type="transmembrane region" description="Helical" evidence="11">
    <location>
        <begin position="281"/>
        <end position="300"/>
    </location>
</feature>
<dbReference type="GO" id="GO:0004888">
    <property type="term" value="F:transmembrane signaling receptor activity"/>
    <property type="evidence" value="ECO:0007669"/>
    <property type="project" value="InterPro"/>
</dbReference>
<dbReference type="KEGG" id="aten:116297085"/>
<dbReference type="InterPro" id="IPR038050">
    <property type="entry name" value="Neuro_actylchol_rec"/>
</dbReference>
<keyword evidence="5 11" id="KW-0812">Transmembrane</keyword>
<keyword evidence="15" id="KW-1185">Reference proteome</keyword>
<evidence type="ECO:0000313" key="16">
    <source>
        <dbReference type="RefSeq" id="XP_031561095.1"/>
    </source>
</evidence>
<evidence type="ECO:0000256" key="8">
    <source>
        <dbReference type="ARBA" id="ARBA00023065"/>
    </source>
</evidence>
<evidence type="ECO:0000256" key="7">
    <source>
        <dbReference type="ARBA" id="ARBA00022989"/>
    </source>
</evidence>
<keyword evidence="9 11" id="KW-0472">Membrane</keyword>
<gene>
    <name evidence="16" type="primary">LOC116297085</name>
</gene>
<proteinExistence type="predicted"/>
<feature type="domain" description="Neurotransmitter-gated ion-channel ligand-binding" evidence="13">
    <location>
        <begin position="50"/>
        <end position="205"/>
    </location>
</feature>
<feature type="signal peptide" evidence="12">
    <location>
        <begin position="1"/>
        <end position="27"/>
    </location>
</feature>
<feature type="transmembrane region" description="Helical" evidence="11">
    <location>
        <begin position="312"/>
        <end position="333"/>
    </location>
</feature>
<feature type="chain" id="PRO_5028055747" evidence="12">
    <location>
        <begin position="28"/>
        <end position="423"/>
    </location>
</feature>
<evidence type="ECO:0000256" key="4">
    <source>
        <dbReference type="ARBA" id="ARBA00022475"/>
    </source>
</evidence>
<evidence type="ECO:0000256" key="6">
    <source>
        <dbReference type="ARBA" id="ARBA00022729"/>
    </source>
</evidence>
<keyword evidence="6 12" id="KW-0732">Signal</keyword>
<feature type="transmembrane region" description="Helical" evidence="11">
    <location>
        <begin position="246"/>
        <end position="269"/>
    </location>
</feature>
<dbReference type="InterPro" id="IPR006029">
    <property type="entry name" value="Neurotrans-gated_channel_TM"/>
</dbReference>
<evidence type="ECO:0000256" key="2">
    <source>
        <dbReference type="ARBA" id="ARBA00004236"/>
    </source>
</evidence>
<feature type="transmembrane region" description="Helical" evidence="11">
    <location>
        <begin position="400"/>
        <end position="419"/>
    </location>
</feature>
<dbReference type="InParanoid" id="A0A6P8I8W7"/>